<proteinExistence type="predicted"/>
<organism evidence="3">
    <name type="scientific">Glycine soja</name>
    <name type="common">Wild soybean</name>
    <dbReference type="NCBI Taxonomy" id="3848"/>
    <lineage>
        <taxon>Eukaryota</taxon>
        <taxon>Viridiplantae</taxon>
        <taxon>Streptophyta</taxon>
        <taxon>Embryophyta</taxon>
        <taxon>Tracheophyta</taxon>
        <taxon>Spermatophyta</taxon>
        <taxon>Magnoliopsida</taxon>
        <taxon>eudicotyledons</taxon>
        <taxon>Gunneridae</taxon>
        <taxon>Pentapetalae</taxon>
        <taxon>rosids</taxon>
        <taxon>fabids</taxon>
        <taxon>Fabales</taxon>
        <taxon>Fabaceae</taxon>
        <taxon>Papilionoideae</taxon>
        <taxon>50 kb inversion clade</taxon>
        <taxon>NPAAA clade</taxon>
        <taxon>indigoferoid/millettioid clade</taxon>
        <taxon>Phaseoleae</taxon>
        <taxon>Glycine</taxon>
        <taxon>Glycine subgen. Soja</taxon>
    </lineage>
</organism>
<gene>
    <name evidence="3" type="ORF">glysoja_026638</name>
</gene>
<feature type="compositionally biased region" description="Basic residues" evidence="1">
    <location>
        <begin position="20"/>
        <end position="29"/>
    </location>
</feature>
<dbReference type="GO" id="GO:0016301">
    <property type="term" value="F:kinase activity"/>
    <property type="evidence" value="ECO:0007669"/>
    <property type="project" value="UniProtKB-KW"/>
</dbReference>
<accession>A0A0B2Q5K7</accession>
<keyword evidence="2" id="KW-1133">Transmembrane helix</keyword>
<feature type="region of interest" description="Disordered" evidence="1">
    <location>
        <begin position="20"/>
        <end position="49"/>
    </location>
</feature>
<evidence type="ECO:0000256" key="2">
    <source>
        <dbReference type="SAM" id="Phobius"/>
    </source>
</evidence>
<feature type="transmembrane region" description="Helical" evidence="2">
    <location>
        <begin position="141"/>
        <end position="161"/>
    </location>
</feature>
<keyword evidence="2" id="KW-0472">Membrane</keyword>
<keyword evidence="2" id="KW-0812">Transmembrane</keyword>
<dbReference type="AlphaFoldDB" id="A0A0B2Q5K7"/>
<evidence type="ECO:0000256" key="1">
    <source>
        <dbReference type="SAM" id="MobiDB-lite"/>
    </source>
</evidence>
<name>A0A0B2Q5K7_GLYSO</name>
<protein>
    <submittedName>
        <fullName evidence="3">D-glycerate 3-kinase, chloroplastic</fullName>
    </submittedName>
</protein>
<evidence type="ECO:0000313" key="3">
    <source>
        <dbReference type="EMBL" id="KHN15343.1"/>
    </source>
</evidence>
<sequence length="250" mass="28418">MTPINPIRLTELVNLVPKPTRRRLRRSRSRIPITSEDPRKQNPKAFAFSSSNKAKCLQSRAVEKEQRRLHAPIIDRSYGGPDSEGDEDGATSDDDIESSEEEEEDGNDNHDTNGVSFFVRVVAMEEAVLVLALVGKLRRHLLLLVVAMVLVLLVSSFASPLSDEEKNKSFSCIRACGCLLFQLNELFLTEPQKARIYHYYVPVFLWCEQQITEHQSKFKDGEDIPPLVVCYILVTLSAIVLFIFILIWKN</sequence>
<keyword evidence="3" id="KW-0418">Kinase</keyword>
<feature type="region of interest" description="Disordered" evidence="1">
    <location>
        <begin position="71"/>
        <end position="112"/>
    </location>
</feature>
<feature type="transmembrane region" description="Helical" evidence="2">
    <location>
        <begin position="224"/>
        <end position="248"/>
    </location>
</feature>
<feature type="compositionally biased region" description="Acidic residues" evidence="1">
    <location>
        <begin position="83"/>
        <end position="106"/>
    </location>
</feature>
<reference evidence="3" key="1">
    <citation type="submission" date="2014-07" db="EMBL/GenBank/DDBJ databases">
        <title>Identification of a novel salt tolerance gene in wild soybean by whole-genome sequencing.</title>
        <authorList>
            <person name="Lam H.-M."/>
            <person name="Qi X."/>
            <person name="Li M.-W."/>
            <person name="Liu X."/>
            <person name="Xie M."/>
            <person name="Ni M."/>
            <person name="Xu X."/>
        </authorList>
    </citation>
    <scope>NUCLEOTIDE SEQUENCE [LARGE SCALE GENOMIC DNA]</scope>
    <source>
        <tissue evidence="3">Root</tissue>
    </source>
</reference>
<dbReference type="Proteomes" id="UP000053555">
    <property type="component" value="Unassembled WGS sequence"/>
</dbReference>
<keyword evidence="3" id="KW-0808">Transferase</keyword>
<dbReference type="EMBL" id="KN661139">
    <property type="protein sequence ID" value="KHN15343.1"/>
    <property type="molecule type" value="Genomic_DNA"/>
</dbReference>